<evidence type="ECO:0000256" key="6">
    <source>
        <dbReference type="ARBA" id="ARBA00022989"/>
    </source>
</evidence>
<evidence type="ECO:0000256" key="1">
    <source>
        <dbReference type="ARBA" id="ARBA00004429"/>
    </source>
</evidence>
<feature type="transmembrane region" description="Helical" evidence="8">
    <location>
        <begin position="167"/>
        <end position="189"/>
    </location>
</feature>
<reference evidence="10" key="2">
    <citation type="journal article" date="2021" name="Microorganisms">
        <title>Extensive Genome Exploration of Clostridium botulinum Group III Field Strains.</title>
        <authorList>
            <person name="Fillo S."/>
            <person name="Giordani F."/>
            <person name="Tonon E."/>
            <person name="Drigo I."/>
            <person name="Anselmo A."/>
            <person name="Fortunato A."/>
            <person name="Lista F."/>
            <person name="Bano L."/>
        </authorList>
    </citation>
    <scope>NUCLEOTIDE SEQUENCE</scope>
    <source>
        <strain evidence="10">IZSVe-TV_9877_3_12</strain>
    </source>
</reference>
<dbReference type="PANTHER" id="PTHR30012">
    <property type="entry name" value="GENERAL SECRETION PATHWAY PROTEIN"/>
    <property type="match status" value="1"/>
</dbReference>
<name>A0A9Q3YYZ3_CLOBO</name>
<keyword evidence="3" id="KW-1003">Cell membrane</keyword>
<keyword evidence="6 8" id="KW-1133">Transmembrane helix</keyword>
<dbReference type="AlphaFoldDB" id="A0A9Q3YYZ3"/>
<accession>A0A9Q3YYZ3</accession>
<keyword evidence="4" id="KW-0997">Cell inner membrane</keyword>
<protein>
    <submittedName>
        <fullName evidence="10">Type II secretion system F family protein</fullName>
    </submittedName>
</protein>
<proteinExistence type="inferred from homology"/>
<evidence type="ECO:0000256" key="5">
    <source>
        <dbReference type="ARBA" id="ARBA00022692"/>
    </source>
</evidence>
<dbReference type="EMBL" id="JAAMYB010000001">
    <property type="protein sequence ID" value="MCD3193780.1"/>
    <property type="molecule type" value="Genomic_DNA"/>
</dbReference>
<dbReference type="Gene3D" id="1.20.81.30">
    <property type="entry name" value="Type II secretion system (T2SS), domain F"/>
    <property type="match status" value="2"/>
</dbReference>
<feature type="transmembrane region" description="Helical" evidence="8">
    <location>
        <begin position="373"/>
        <end position="394"/>
    </location>
</feature>
<comment type="caution">
    <text evidence="10">The sequence shown here is derived from an EMBL/GenBank/DDBJ whole genome shotgun (WGS) entry which is preliminary data.</text>
</comment>
<evidence type="ECO:0000313" key="11">
    <source>
        <dbReference type="Proteomes" id="UP000813637"/>
    </source>
</evidence>
<reference evidence="10" key="1">
    <citation type="submission" date="2020-02" db="EMBL/GenBank/DDBJ databases">
        <authorList>
            <person name="Fillo S."/>
            <person name="Giordani F."/>
            <person name="Tonon E."/>
            <person name="Drigo I."/>
            <person name="Anselmo A."/>
            <person name="Fortunato A."/>
            <person name="Bano L."/>
            <person name="Lista F."/>
        </authorList>
    </citation>
    <scope>NUCLEOTIDE SEQUENCE</scope>
    <source>
        <strain evidence="10">IZSVe-TV_9877_3_12</strain>
    </source>
</reference>
<evidence type="ECO:0000259" key="9">
    <source>
        <dbReference type="Pfam" id="PF00482"/>
    </source>
</evidence>
<gene>
    <name evidence="10" type="ORF">G8S53_00555</name>
</gene>
<dbReference type="InterPro" id="IPR003004">
    <property type="entry name" value="GspF/PilC"/>
</dbReference>
<evidence type="ECO:0000256" key="3">
    <source>
        <dbReference type="ARBA" id="ARBA00022475"/>
    </source>
</evidence>
<dbReference type="Proteomes" id="UP000813637">
    <property type="component" value="Unassembled WGS sequence"/>
</dbReference>
<dbReference type="InterPro" id="IPR042094">
    <property type="entry name" value="T2SS_GspF_sf"/>
</dbReference>
<keyword evidence="5 8" id="KW-0812">Transmembrane</keyword>
<evidence type="ECO:0000256" key="8">
    <source>
        <dbReference type="SAM" id="Phobius"/>
    </source>
</evidence>
<dbReference type="PRINTS" id="PR00812">
    <property type="entry name" value="BCTERIALGSPF"/>
</dbReference>
<evidence type="ECO:0000256" key="2">
    <source>
        <dbReference type="ARBA" id="ARBA00005745"/>
    </source>
</evidence>
<keyword evidence="7 8" id="KW-0472">Membrane</keyword>
<dbReference type="GO" id="GO:0005886">
    <property type="term" value="C:plasma membrane"/>
    <property type="evidence" value="ECO:0007669"/>
    <property type="project" value="UniProtKB-SubCell"/>
</dbReference>
<comment type="subcellular location">
    <subcellularLocation>
        <location evidence="1">Cell inner membrane</location>
        <topology evidence="1">Multi-pass membrane protein</topology>
    </subcellularLocation>
</comment>
<evidence type="ECO:0000313" key="10">
    <source>
        <dbReference type="EMBL" id="MCD3193780.1"/>
    </source>
</evidence>
<comment type="similarity">
    <text evidence="2">Belongs to the GSP F family.</text>
</comment>
<feature type="transmembrane region" description="Helical" evidence="8">
    <location>
        <begin position="209"/>
        <end position="234"/>
    </location>
</feature>
<dbReference type="RefSeq" id="WP_039237100.1">
    <property type="nucleotide sequence ID" value="NZ_JAAMYB010000001.1"/>
</dbReference>
<feature type="domain" description="Type II secretion system protein GspF" evidence="9">
    <location>
        <begin position="67"/>
        <end position="190"/>
    </location>
</feature>
<dbReference type="PANTHER" id="PTHR30012:SF0">
    <property type="entry name" value="TYPE II SECRETION SYSTEM PROTEIN F-RELATED"/>
    <property type="match status" value="1"/>
</dbReference>
<evidence type="ECO:0000256" key="4">
    <source>
        <dbReference type="ARBA" id="ARBA00022519"/>
    </source>
</evidence>
<feature type="domain" description="Type II secretion system protein GspF" evidence="9">
    <location>
        <begin position="270"/>
        <end position="392"/>
    </location>
</feature>
<dbReference type="FunFam" id="1.20.81.30:FF:000001">
    <property type="entry name" value="Type II secretion system protein F"/>
    <property type="match status" value="2"/>
</dbReference>
<dbReference type="Pfam" id="PF00482">
    <property type="entry name" value="T2SSF"/>
    <property type="match status" value="2"/>
</dbReference>
<dbReference type="InterPro" id="IPR018076">
    <property type="entry name" value="T2SS_GspF_dom"/>
</dbReference>
<sequence>MSNFKYRAITEEGEVKIGEYFAKDKKEFLDLIKEKGYYLLKVKEINEKNKINFFFIKKVKIKDIAIFSRQFYTMLDAGSTILNCIEILKSQTENKRIKEALIYVEDSVKKGDTLSEAMKKENRIFPQLLINMIEVGEKSGELDIILKRMSQYYEKENKINNKVKGAMIYPIILAIVSVGVIGFIVSFIFPTFIEVFTTNNVELPSITKGLLAISAVISNHYIKILIGFVITIIVMKRFLKSYRGTFISNEFKLKMPIVRKINEKIIVSRFTRTLSTVLSSGISLIEALNITAKVVGNKIIEDNIYKVREKVIKGGGLSNPLKESGFFPPMLCSMISIGEESGSLDSILDKTADFYDEELEVAIYQFTTLLEPLMIVIMGLIVGIMIVSIMLPMFNMYNSIQ</sequence>
<organism evidence="10 11">
    <name type="scientific">Clostridium botulinum C</name>
    <dbReference type="NCBI Taxonomy" id="36828"/>
    <lineage>
        <taxon>Bacteria</taxon>
        <taxon>Bacillati</taxon>
        <taxon>Bacillota</taxon>
        <taxon>Clostridia</taxon>
        <taxon>Eubacteriales</taxon>
        <taxon>Clostridiaceae</taxon>
        <taxon>Clostridium</taxon>
    </lineage>
</organism>
<evidence type="ECO:0000256" key="7">
    <source>
        <dbReference type="ARBA" id="ARBA00023136"/>
    </source>
</evidence>